<dbReference type="RefSeq" id="WP_055463261.1">
    <property type="nucleotide sequence ID" value="NZ_CYHG01000006.1"/>
</dbReference>
<keyword evidence="1" id="KW-0472">Membrane</keyword>
<feature type="transmembrane region" description="Helical" evidence="1">
    <location>
        <begin position="47"/>
        <end position="63"/>
    </location>
</feature>
<dbReference type="EMBL" id="CYHG01000006">
    <property type="protein sequence ID" value="CUB04322.1"/>
    <property type="molecule type" value="Genomic_DNA"/>
</dbReference>
<evidence type="ECO:0000313" key="3">
    <source>
        <dbReference type="Proteomes" id="UP000182769"/>
    </source>
</evidence>
<organism evidence="2 3">
    <name type="scientific">Marinomonas fungiae</name>
    <dbReference type="NCBI Taxonomy" id="1137284"/>
    <lineage>
        <taxon>Bacteria</taxon>
        <taxon>Pseudomonadati</taxon>
        <taxon>Pseudomonadota</taxon>
        <taxon>Gammaproteobacteria</taxon>
        <taxon>Oceanospirillales</taxon>
        <taxon>Oceanospirillaceae</taxon>
        <taxon>Marinomonas</taxon>
    </lineage>
</organism>
<gene>
    <name evidence="2" type="ORF">Ga0061065_106141</name>
</gene>
<sequence length="150" mass="17072">MKQYKLTVIGIVCASLLYLISVLFNLEIFEALIVLLDELEHLEIDEIILPGFVLASFVIADVLRRNKVNRVSQEKLKIYRAMVQSTHHVLNNFLNQMLIVKMKAESTPGFDPKVLKIYDQIADEAQQQIHALSNISDVSEASIHESVRPK</sequence>
<proteinExistence type="predicted"/>
<dbReference type="AlphaFoldDB" id="A0A0K6ILW1"/>
<reference evidence="3" key="1">
    <citation type="submission" date="2015-08" db="EMBL/GenBank/DDBJ databases">
        <authorList>
            <person name="Varghese N."/>
        </authorList>
    </citation>
    <scope>NUCLEOTIDE SEQUENCE [LARGE SCALE GENOMIC DNA]</scope>
    <source>
        <strain evidence="3">JCM 18476</strain>
    </source>
</reference>
<evidence type="ECO:0008006" key="4">
    <source>
        <dbReference type="Google" id="ProtNLM"/>
    </source>
</evidence>
<name>A0A0K6ILW1_9GAMM</name>
<keyword evidence="1" id="KW-0812">Transmembrane</keyword>
<dbReference type="Proteomes" id="UP000182769">
    <property type="component" value="Unassembled WGS sequence"/>
</dbReference>
<evidence type="ECO:0000256" key="1">
    <source>
        <dbReference type="SAM" id="Phobius"/>
    </source>
</evidence>
<feature type="transmembrane region" description="Helical" evidence="1">
    <location>
        <begin position="7"/>
        <end position="35"/>
    </location>
</feature>
<dbReference type="STRING" id="1137284.GCA_001418205_02186"/>
<protein>
    <recommendedName>
        <fullName evidence="4">Histidine kinase</fullName>
    </recommendedName>
</protein>
<keyword evidence="1" id="KW-1133">Transmembrane helix</keyword>
<accession>A0A0K6ILW1</accession>
<keyword evidence="3" id="KW-1185">Reference proteome</keyword>
<dbReference type="OrthoDB" id="7066300at2"/>
<evidence type="ECO:0000313" key="2">
    <source>
        <dbReference type="EMBL" id="CUB04322.1"/>
    </source>
</evidence>